<dbReference type="EMBL" id="CP008727">
    <property type="protein sequence ID" value="AIO69344.1"/>
    <property type="molecule type" value="Genomic_DNA"/>
</dbReference>
<gene>
    <name evidence="1" type="ORF">DM82_3767</name>
</gene>
<proteinExistence type="predicted"/>
<keyword evidence="2" id="KW-1185">Reference proteome</keyword>
<reference evidence="1 2" key="1">
    <citation type="submission" date="2014-06" db="EMBL/GenBank/DDBJ databases">
        <authorList>
            <person name="Bishop-Lilly K.A."/>
            <person name="Broomall S.M."/>
            <person name="Chain P.S."/>
            <person name="Chertkov O."/>
            <person name="Coyne S.R."/>
            <person name="Daligault H.E."/>
            <person name="Davenport K.W."/>
            <person name="Erkkila T."/>
            <person name="Frey K.G."/>
            <person name="Gibbons H.S."/>
            <person name="Gu W."/>
            <person name="Jaissle J."/>
            <person name="Johnson S.L."/>
            <person name="Koroleva G.I."/>
            <person name="Ladner J.T."/>
            <person name="Lo C.-C."/>
            <person name="Minogue T.D."/>
            <person name="Munk C."/>
            <person name="Palacios G.F."/>
            <person name="Redden C.L."/>
            <person name="Rosenzweig C.N."/>
            <person name="Scholz M.B."/>
            <person name="Teshima H."/>
            <person name="Xu Y."/>
        </authorList>
    </citation>
    <scope>NUCLEOTIDE SEQUENCE [LARGE SCALE GENOMIC DNA]</scope>
    <source>
        <strain evidence="1 2">EO147</strain>
    </source>
</reference>
<evidence type="ECO:0000313" key="2">
    <source>
        <dbReference type="Proteomes" id="UP000029424"/>
    </source>
</evidence>
<accession>A0AAI8BC51</accession>
<sequence>MTHPERAGRAVSQAYLGSAAATPFGIPLGTVAANAIGWRGSAK</sequence>
<organism evidence="1 2">
    <name type="scientific">Burkholderia oklahomensis</name>
    <dbReference type="NCBI Taxonomy" id="342113"/>
    <lineage>
        <taxon>Bacteria</taxon>
        <taxon>Pseudomonadati</taxon>
        <taxon>Pseudomonadota</taxon>
        <taxon>Betaproteobacteria</taxon>
        <taxon>Burkholderiales</taxon>
        <taxon>Burkholderiaceae</taxon>
        <taxon>Burkholderia</taxon>
        <taxon>pseudomallei group</taxon>
    </lineage>
</organism>
<dbReference type="AlphaFoldDB" id="A0AAI8BC51"/>
<evidence type="ECO:0000313" key="1">
    <source>
        <dbReference type="EMBL" id="AIO69344.1"/>
    </source>
</evidence>
<protein>
    <submittedName>
        <fullName evidence="1">Major facilitator family transporter domain protein</fullName>
    </submittedName>
</protein>
<name>A0AAI8BC51_9BURK</name>
<dbReference type="Proteomes" id="UP000029424">
    <property type="component" value="Chromosome 2"/>
</dbReference>
<dbReference type="KEGG" id="bok:DM82_3767"/>